<gene>
    <name evidence="3" type="ORF">T265_10228</name>
</gene>
<keyword evidence="2" id="KW-1133">Transmembrane helix</keyword>
<dbReference type="KEGG" id="ovi:T265_10228"/>
<feature type="compositionally biased region" description="Polar residues" evidence="1">
    <location>
        <begin position="124"/>
        <end position="135"/>
    </location>
</feature>
<feature type="transmembrane region" description="Helical" evidence="2">
    <location>
        <begin position="12"/>
        <end position="33"/>
    </location>
</feature>
<keyword evidence="2" id="KW-0472">Membrane</keyword>
<dbReference type="Proteomes" id="UP000054324">
    <property type="component" value="Unassembled WGS sequence"/>
</dbReference>
<evidence type="ECO:0000256" key="2">
    <source>
        <dbReference type="SAM" id="Phobius"/>
    </source>
</evidence>
<evidence type="ECO:0000313" key="4">
    <source>
        <dbReference type="Proteomes" id="UP000054324"/>
    </source>
</evidence>
<accession>A0A074ZE09</accession>
<name>A0A074ZE09_OPIVI</name>
<dbReference type="EMBL" id="KL596967">
    <property type="protein sequence ID" value="KER21435.1"/>
    <property type="molecule type" value="Genomic_DNA"/>
</dbReference>
<proteinExistence type="predicted"/>
<reference evidence="3 4" key="1">
    <citation type="submission" date="2013-11" db="EMBL/GenBank/DDBJ databases">
        <title>Opisthorchis viverrini - life in the bile duct.</title>
        <authorList>
            <person name="Young N.D."/>
            <person name="Nagarajan N."/>
            <person name="Lin S.J."/>
            <person name="Korhonen P.K."/>
            <person name="Jex A.R."/>
            <person name="Hall R.S."/>
            <person name="Safavi-Hemami H."/>
            <person name="Kaewkong W."/>
            <person name="Bertrand D."/>
            <person name="Gao S."/>
            <person name="Seet Q."/>
            <person name="Wongkham S."/>
            <person name="Teh B.T."/>
            <person name="Wongkham C."/>
            <person name="Intapan P.M."/>
            <person name="Maleewong W."/>
            <person name="Yang X."/>
            <person name="Hu M."/>
            <person name="Wang Z."/>
            <person name="Hofmann A."/>
            <person name="Sternberg P.W."/>
            <person name="Tan P."/>
            <person name="Wang J."/>
            <person name="Gasser R.B."/>
        </authorList>
    </citation>
    <scope>NUCLEOTIDE SEQUENCE [LARGE SCALE GENOMIC DNA]</scope>
</reference>
<keyword evidence="2" id="KW-0812">Transmembrane</keyword>
<evidence type="ECO:0000256" key="1">
    <source>
        <dbReference type="SAM" id="MobiDB-lite"/>
    </source>
</evidence>
<feature type="compositionally biased region" description="Basic and acidic residues" evidence="1">
    <location>
        <begin position="109"/>
        <end position="118"/>
    </location>
</feature>
<sequence length="153" mass="16158">MNASEHASTENVLPFVVCAVCISRVLVVWAGGLMAHVSCSRYTEVIDLSGTNTIRNASFTIQPHERLVVDVNLETQLRSPCSISPTFSIADILAPPFDVHRATRVDECLSPKSPDEAKPLLASGTATPAGESSDSPGLGSISFSGDKKMPSAC</sequence>
<dbReference type="CTD" id="20324396"/>
<dbReference type="AlphaFoldDB" id="A0A074ZE09"/>
<evidence type="ECO:0000313" key="3">
    <source>
        <dbReference type="EMBL" id="KER21435.1"/>
    </source>
</evidence>
<organism evidence="3 4">
    <name type="scientific">Opisthorchis viverrini</name>
    <name type="common">Southeast Asian liver fluke</name>
    <dbReference type="NCBI Taxonomy" id="6198"/>
    <lineage>
        <taxon>Eukaryota</taxon>
        <taxon>Metazoa</taxon>
        <taxon>Spiralia</taxon>
        <taxon>Lophotrochozoa</taxon>
        <taxon>Platyhelminthes</taxon>
        <taxon>Trematoda</taxon>
        <taxon>Digenea</taxon>
        <taxon>Opisthorchiida</taxon>
        <taxon>Opisthorchiata</taxon>
        <taxon>Opisthorchiidae</taxon>
        <taxon>Opisthorchis</taxon>
    </lineage>
</organism>
<protein>
    <submittedName>
        <fullName evidence="3">Uncharacterized protein</fullName>
    </submittedName>
</protein>
<dbReference type="RefSeq" id="XP_009174804.1">
    <property type="nucleotide sequence ID" value="XM_009176540.1"/>
</dbReference>
<feature type="region of interest" description="Disordered" evidence="1">
    <location>
        <begin position="109"/>
        <end position="153"/>
    </location>
</feature>
<dbReference type="GeneID" id="20324396"/>
<keyword evidence="4" id="KW-1185">Reference proteome</keyword>